<feature type="transmembrane region" description="Helical" evidence="1">
    <location>
        <begin position="76"/>
        <end position="104"/>
    </location>
</feature>
<evidence type="ECO:0000313" key="2">
    <source>
        <dbReference type="EMBL" id="GBF05325.1"/>
    </source>
</evidence>
<dbReference type="EMBL" id="BFAG01000004">
    <property type="protein sequence ID" value="GBF05325.1"/>
    <property type="molecule type" value="Genomic_DNA"/>
</dbReference>
<dbReference type="Proteomes" id="UP000236569">
    <property type="component" value="Unassembled WGS sequence"/>
</dbReference>
<organism evidence="2 3">
    <name type="scientific">Deinococcus aerius</name>
    <dbReference type="NCBI Taxonomy" id="200253"/>
    <lineage>
        <taxon>Bacteria</taxon>
        <taxon>Thermotogati</taxon>
        <taxon>Deinococcota</taxon>
        <taxon>Deinococci</taxon>
        <taxon>Deinococcales</taxon>
        <taxon>Deinococcaceae</taxon>
        <taxon>Deinococcus</taxon>
    </lineage>
</organism>
<evidence type="ECO:0000256" key="1">
    <source>
        <dbReference type="SAM" id="Phobius"/>
    </source>
</evidence>
<sequence>MSSENSKIQDKTLNEPIRISSGGIYNTEHVYGLREVEFIKLSQPNWFLYTLGSTFSTAGISQVIENFSNESSSKGFALSVGFFINSQNIIWTGFTAVGLLMLYLATKLSWEKKRINDEISEHFKKNRRKRLTGEAE</sequence>
<name>A0A2I9DXB5_9DEIO</name>
<keyword evidence="3" id="KW-1185">Reference proteome</keyword>
<accession>A0A2I9DXB5</accession>
<evidence type="ECO:0000313" key="3">
    <source>
        <dbReference type="Proteomes" id="UP000236569"/>
    </source>
</evidence>
<keyword evidence="1" id="KW-0812">Transmembrane</keyword>
<comment type="caution">
    <text evidence="2">The sequence shown here is derived from an EMBL/GenBank/DDBJ whole genome shotgun (WGS) entry which is preliminary data.</text>
</comment>
<dbReference type="AlphaFoldDB" id="A0A2I9DXB5"/>
<reference evidence="3" key="1">
    <citation type="submission" date="2018-01" db="EMBL/GenBank/DDBJ databases">
        <title>Draft Genome Sequence of the Radioresistant Bacterium Deinococcus aerius TR0125, Isolated from the Higher Atmosphere above Japan.</title>
        <authorList>
            <person name="Satoh K."/>
            <person name="Arai H."/>
            <person name="Sanzen T."/>
            <person name="Kawaguchi Y."/>
            <person name="Hayashi H."/>
            <person name="Yokobori S."/>
            <person name="Yamagishi A."/>
            <person name="Oono Y."/>
            <person name="Narumi I."/>
        </authorList>
    </citation>
    <scope>NUCLEOTIDE SEQUENCE [LARGE SCALE GENOMIC DNA]</scope>
    <source>
        <strain evidence="3">TR0125</strain>
    </source>
</reference>
<keyword evidence="1" id="KW-0472">Membrane</keyword>
<keyword evidence="1" id="KW-1133">Transmembrane helix</keyword>
<gene>
    <name evidence="2" type="ORF">DAERI_040085</name>
</gene>
<protein>
    <submittedName>
        <fullName evidence="2">Uncharacterized protein</fullName>
    </submittedName>
</protein>
<dbReference type="RefSeq" id="WP_133161981.1">
    <property type="nucleotide sequence ID" value="NZ_BFAG01000004.1"/>
</dbReference>
<proteinExistence type="predicted"/>